<reference evidence="2 3" key="1">
    <citation type="journal article" date="2021" name="Environ. Microbiol.">
        <title>Gene family expansions and transcriptome signatures uncover fungal adaptations to wood decay.</title>
        <authorList>
            <person name="Hage H."/>
            <person name="Miyauchi S."/>
            <person name="Viragh M."/>
            <person name="Drula E."/>
            <person name="Min B."/>
            <person name="Chaduli D."/>
            <person name="Navarro D."/>
            <person name="Favel A."/>
            <person name="Norest M."/>
            <person name="Lesage-Meessen L."/>
            <person name="Balint B."/>
            <person name="Merenyi Z."/>
            <person name="de Eugenio L."/>
            <person name="Morin E."/>
            <person name="Martinez A.T."/>
            <person name="Baldrian P."/>
            <person name="Stursova M."/>
            <person name="Martinez M.J."/>
            <person name="Novotny C."/>
            <person name="Magnuson J.K."/>
            <person name="Spatafora J.W."/>
            <person name="Maurice S."/>
            <person name="Pangilinan J."/>
            <person name="Andreopoulos W."/>
            <person name="LaButti K."/>
            <person name="Hundley H."/>
            <person name="Na H."/>
            <person name="Kuo A."/>
            <person name="Barry K."/>
            <person name="Lipzen A."/>
            <person name="Henrissat B."/>
            <person name="Riley R."/>
            <person name="Ahrendt S."/>
            <person name="Nagy L.G."/>
            <person name="Grigoriev I.V."/>
            <person name="Martin F."/>
            <person name="Rosso M.N."/>
        </authorList>
    </citation>
    <scope>NUCLEOTIDE SEQUENCE [LARGE SCALE GENOMIC DNA]</scope>
    <source>
        <strain evidence="2 3">CIRM-BRFM 1785</strain>
    </source>
</reference>
<evidence type="ECO:0000256" key="1">
    <source>
        <dbReference type="SAM" id="MobiDB-lite"/>
    </source>
</evidence>
<dbReference type="Proteomes" id="UP000814176">
    <property type="component" value="Unassembled WGS sequence"/>
</dbReference>
<feature type="region of interest" description="Disordered" evidence="1">
    <location>
        <begin position="105"/>
        <end position="125"/>
    </location>
</feature>
<feature type="non-terminal residue" evidence="2">
    <location>
        <position position="1"/>
    </location>
</feature>
<dbReference type="RefSeq" id="XP_047774987.1">
    <property type="nucleotide sequence ID" value="XM_047924784.1"/>
</dbReference>
<dbReference type="EMBL" id="JADCUA010000023">
    <property type="protein sequence ID" value="KAH9831941.1"/>
    <property type="molecule type" value="Genomic_DNA"/>
</dbReference>
<evidence type="ECO:0000313" key="3">
    <source>
        <dbReference type="Proteomes" id="UP000814176"/>
    </source>
</evidence>
<comment type="caution">
    <text evidence="2">The sequence shown here is derived from an EMBL/GenBank/DDBJ whole genome shotgun (WGS) entry which is preliminary data.</text>
</comment>
<dbReference type="Gene3D" id="3.40.50.150">
    <property type="entry name" value="Vaccinia Virus protein VP39"/>
    <property type="match status" value="1"/>
</dbReference>
<accession>A0ABQ8K4Q5</accession>
<dbReference type="InterPro" id="IPR029063">
    <property type="entry name" value="SAM-dependent_MTases_sf"/>
</dbReference>
<name>A0ABQ8K4Q5_9APHY</name>
<dbReference type="GeneID" id="72005516"/>
<keyword evidence="3" id="KW-1185">Reference proteome</keyword>
<gene>
    <name evidence="2" type="ORF">C8Q71DRAFT_778700</name>
</gene>
<sequence length="125" mass="13233">EHAASEPPPLALAPPCRAHRVRAHPAGNENWYVRPLPRSPQSRTGRTVVELGAGCALLLLLTSTLARPPSLVVLTGYPDAPILANLQNLARNASRFSRGCTVHSRGHEWGKDPRPLLDGLGGGGG</sequence>
<feature type="compositionally biased region" description="Basic and acidic residues" evidence="1">
    <location>
        <begin position="105"/>
        <end position="115"/>
    </location>
</feature>
<evidence type="ECO:0000313" key="2">
    <source>
        <dbReference type="EMBL" id="KAH9831941.1"/>
    </source>
</evidence>
<proteinExistence type="predicted"/>
<protein>
    <submittedName>
        <fullName evidence="2">Uncharacterized protein</fullName>
    </submittedName>
</protein>
<organism evidence="2 3">
    <name type="scientific">Rhodofomes roseus</name>
    <dbReference type="NCBI Taxonomy" id="34475"/>
    <lineage>
        <taxon>Eukaryota</taxon>
        <taxon>Fungi</taxon>
        <taxon>Dikarya</taxon>
        <taxon>Basidiomycota</taxon>
        <taxon>Agaricomycotina</taxon>
        <taxon>Agaricomycetes</taxon>
        <taxon>Polyporales</taxon>
        <taxon>Rhodofomes</taxon>
    </lineage>
</organism>